<dbReference type="EMBL" id="GBRH01229288">
    <property type="protein sequence ID" value="JAD68607.1"/>
    <property type="molecule type" value="Transcribed_RNA"/>
</dbReference>
<reference evidence="2" key="2">
    <citation type="journal article" date="2015" name="Data Brief">
        <title>Shoot transcriptome of the giant reed, Arundo donax.</title>
        <authorList>
            <person name="Barrero R.A."/>
            <person name="Guerrero F.D."/>
            <person name="Moolhuijzen P."/>
            <person name="Goolsby J.A."/>
            <person name="Tidwell J."/>
            <person name="Bellgard S.E."/>
            <person name="Bellgard M.I."/>
        </authorList>
    </citation>
    <scope>NUCLEOTIDE SEQUENCE</scope>
    <source>
        <tissue evidence="2">Shoot tissue taken approximately 20 cm above the soil surface</tissue>
    </source>
</reference>
<evidence type="ECO:0000313" key="2">
    <source>
        <dbReference type="EMBL" id="JAD68607.1"/>
    </source>
</evidence>
<organism evidence="2">
    <name type="scientific">Arundo donax</name>
    <name type="common">Giant reed</name>
    <name type="synonym">Donax arundinaceus</name>
    <dbReference type="NCBI Taxonomy" id="35708"/>
    <lineage>
        <taxon>Eukaryota</taxon>
        <taxon>Viridiplantae</taxon>
        <taxon>Streptophyta</taxon>
        <taxon>Embryophyta</taxon>
        <taxon>Tracheophyta</taxon>
        <taxon>Spermatophyta</taxon>
        <taxon>Magnoliopsida</taxon>
        <taxon>Liliopsida</taxon>
        <taxon>Poales</taxon>
        <taxon>Poaceae</taxon>
        <taxon>PACMAD clade</taxon>
        <taxon>Arundinoideae</taxon>
        <taxon>Arundineae</taxon>
        <taxon>Arundo</taxon>
    </lineage>
</organism>
<proteinExistence type="predicted"/>
<sequence>MGNCLLACCAQFFRRGTSSPKASANDHGQSDHSTEGLSSSAAPLRHQEDGSLVLLPPNSGVSPVGREDVRQDRSPMASSKLPKPSASPPKSHALPQVPS</sequence>
<protein>
    <submittedName>
        <fullName evidence="2">Uncharacterized protein</fullName>
    </submittedName>
</protein>
<accession>A0A0A9PXE7</accession>
<dbReference type="AlphaFoldDB" id="A0A0A9PXE7"/>
<evidence type="ECO:0000256" key="1">
    <source>
        <dbReference type="SAM" id="MobiDB-lite"/>
    </source>
</evidence>
<feature type="region of interest" description="Disordered" evidence="1">
    <location>
        <begin position="17"/>
        <end position="99"/>
    </location>
</feature>
<name>A0A0A9PXE7_ARUDO</name>
<feature type="compositionally biased region" description="Low complexity" evidence="1">
    <location>
        <begin position="74"/>
        <end position="99"/>
    </location>
</feature>
<reference evidence="2" key="1">
    <citation type="submission" date="2014-09" db="EMBL/GenBank/DDBJ databases">
        <authorList>
            <person name="Magalhaes I.L.F."/>
            <person name="Oliveira U."/>
            <person name="Santos F.R."/>
            <person name="Vidigal T.H.D.A."/>
            <person name="Brescovit A.D."/>
            <person name="Santos A.J."/>
        </authorList>
    </citation>
    <scope>NUCLEOTIDE SEQUENCE</scope>
    <source>
        <tissue evidence="2">Shoot tissue taken approximately 20 cm above the soil surface</tissue>
    </source>
</reference>